<dbReference type="Pfam" id="PF13508">
    <property type="entry name" value="Acetyltransf_7"/>
    <property type="match status" value="1"/>
</dbReference>
<dbReference type="RefSeq" id="WP_070877120.1">
    <property type="nucleotide sequence ID" value="NZ_CAJGAA010000001.1"/>
</dbReference>
<gene>
    <name evidence="3" type="ORF">GJU41_05170</name>
</gene>
<proteinExistence type="predicted"/>
<dbReference type="InterPro" id="IPR000182">
    <property type="entry name" value="GNAT_dom"/>
</dbReference>
<dbReference type="PROSITE" id="PS51186">
    <property type="entry name" value="GNAT"/>
    <property type="match status" value="1"/>
</dbReference>
<evidence type="ECO:0000313" key="3">
    <source>
        <dbReference type="EMBL" id="MRX53353.1"/>
    </source>
</evidence>
<protein>
    <submittedName>
        <fullName evidence="3">GNAT family N-acetyltransferase</fullName>
    </submittedName>
</protein>
<dbReference type="InterPro" id="IPR050769">
    <property type="entry name" value="NAT_camello-type"/>
</dbReference>
<keyword evidence="4" id="KW-1185">Reference proteome</keyword>
<feature type="domain" description="N-acetyltransferase" evidence="2">
    <location>
        <begin position="3"/>
        <end position="138"/>
    </location>
</feature>
<keyword evidence="1 3" id="KW-0808">Transferase</keyword>
<dbReference type="InterPro" id="IPR016181">
    <property type="entry name" value="Acyl_CoA_acyltransferase"/>
</dbReference>
<organism evidence="3 4">
    <name type="scientific">Metabacillus idriensis</name>
    <dbReference type="NCBI Taxonomy" id="324768"/>
    <lineage>
        <taxon>Bacteria</taxon>
        <taxon>Bacillati</taxon>
        <taxon>Bacillota</taxon>
        <taxon>Bacilli</taxon>
        <taxon>Bacillales</taxon>
        <taxon>Bacillaceae</taxon>
        <taxon>Metabacillus</taxon>
    </lineage>
</organism>
<dbReference type="Proteomes" id="UP000441585">
    <property type="component" value="Unassembled WGS sequence"/>
</dbReference>
<evidence type="ECO:0000256" key="1">
    <source>
        <dbReference type="ARBA" id="ARBA00022679"/>
    </source>
</evidence>
<dbReference type="EMBL" id="WKKF01000001">
    <property type="protein sequence ID" value="MRX53353.1"/>
    <property type="molecule type" value="Genomic_DNA"/>
</dbReference>
<dbReference type="PANTHER" id="PTHR13947:SF37">
    <property type="entry name" value="LD18367P"/>
    <property type="match status" value="1"/>
</dbReference>
<dbReference type="Gene3D" id="3.40.630.30">
    <property type="match status" value="1"/>
</dbReference>
<sequence>MEIVIRKLPCKSEAPMDLLLEADPSEQNINQYLKKGSIYLAEHEKKTAGVLVLMQIGDSSMEIMNLAVNDHSRGKGIAKKLIAHAKHECAGLNIGTLVIGTGNSSLDQLALYQKCGFRMEKVIENYFIDHYEEPIFENGIQCMDMVRLKMNIRKAEAPKI</sequence>
<dbReference type="GO" id="GO:0008080">
    <property type="term" value="F:N-acetyltransferase activity"/>
    <property type="evidence" value="ECO:0007669"/>
    <property type="project" value="InterPro"/>
</dbReference>
<accession>A0A6I2MC47</accession>
<comment type="caution">
    <text evidence="3">The sequence shown here is derived from an EMBL/GenBank/DDBJ whole genome shotgun (WGS) entry which is preliminary data.</text>
</comment>
<dbReference type="SUPFAM" id="SSF55729">
    <property type="entry name" value="Acyl-CoA N-acyltransferases (Nat)"/>
    <property type="match status" value="1"/>
</dbReference>
<dbReference type="AlphaFoldDB" id="A0A6I2MC47"/>
<evidence type="ECO:0000313" key="4">
    <source>
        <dbReference type="Proteomes" id="UP000441585"/>
    </source>
</evidence>
<reference evidence="3 4" key="1">
    <citation type="submission" date="2019-11" db="EMBL/GenBank/DDBJ databases">
        <title>Bacillus idriensis genome.</title>
        <authorList>
            <person name="Konopka E.N."/>
            <person name="Newman J.D."/>
        </authorList>
    </citation>
    <scope>NUCLEOTIDE SEQUENCE [LARGE SCALE GENOMIC DNA]</scope>
    <source>
        <strain evidence="3 4">DSM 19097</strain>
    </source>
</reference>
<name>A0A6I2MC47_9BACI</name>
<dbReference type="CDD" id="cd04301">
    <property type="entry name" value="NAT_SF"/>
    <property type="match status" value="1"/>
</dbReference>
<evidence type="ECO:0000259" key="2">
    <source>
        <dbReference type="PROSITE" id="PS51186"/>
    </source>
</evidence>
<dbReference type="PANTHER" id="PTHR13947">
    <property type="entry name" value="GNAT FAMILY N-ACETYLTRANSFERASE"/>
    <property type="match status" value="1"/>
</dbReference>